<sequence>MDNSLEPRLPSELEREIFELAARSDPSNRLNYLLTAQRTNIWLEHIIYETVTQVYRAGRADNSLTFPVPSEHRRRVRDLLLGGTVDSALATEALKQCPEVTNLALWCSVTRDTLDIISHLPLRRLSADFYRLMISINRDNTYTRLPLSSFQGLTHLEFSSYCSDWQECRELAELPRLTHLSFNKGAPSVVLRGALAECKAMQVLVWLVFHYDNSPLFECQPKTHVASVKEKRLVHLSQPADAIVSNWLAETRGDKCYWDFAEMIISKRVGKNPVS</sequence>
<dbReference type="Proteomes" id="UP000308600">
    <property type="component" value="Unassembled WGS sequence"/>
</dbReference>
<gene>
    <name evidence="1" type="ORF">BDN72DRAFT_955862</name>
</gene>
<proteinExistence type="predicted"/>
<dbReference type="EMBL" id="ML208269">
    <property type="protein sequence ID" value="TFK74228.1"/>
    <property type="molecule type" value="Genomic_DNA"/>
</dbReference>
<organism evidence="1 2">
    <name type="scientific">Pluteus cervinus</name>
    <dbReference type="NCBI Taxonomy" id="181527"/>
    <lineage>
        <taxon>Eukaryota</taxon>
        <taxon>Fungi</taxon>
        <taxon>Dikarya</taxon>
        <taxon>Basidiomycota</taxon>
        <taxon>Agaricomycotina</taxon>
        <taxon>Agaricomycetes</taxon>
        <taxon>Agaricomycetidae</taxon>
        <taxon>Agaricales</taxon>
        <taxon>Pluteineae</taxon>
        <taxon>Pluteaceae</taxon>
        <taxon>Pluteus</taxon>
    </lineage>
</organism>
<evidence type="ECO:0000313" key="1">
    <source>
        <dbReference type="EMBL" id="TFK74228.1"/>
    </source>
</evidence>
<protein>
    <submittedName>
        <fullName evidence="1">Uncharacterized protein</fullName>
    </submittedName>
</protein>
<evidence type="ECO:0000313" key="2">
    <source>
        <dbReference type="Proteomes" id="UP000308600"/>
    </source>
</evidence>
<keyword evidence="2" id="KW-1185">Reference proteome</keyword>
<reference evidence="1 2" key="1">
    <citation type="journal article" date="2019" name="Nat. Ecol. Evol.">
        <title>Megaphylogeny resolves global patterns of mushroom evolution.</title>
        <authorList>
            <person name="Varga T."/>
            <person name="Krizsan K."/>
            <person name="Foldi C."/>
            <person name="Dima B."/>
            <person name="Sanchez-Garcia M."/>
            <person name="Sanchez-Ramirez S."/>
            <person name="Szollosi G.J."/>
            <person name="Szarkandi J.G."/>
            <person name="Papp V."/>
            <person name="Albert L."/>
            <person name="Andreopoulos W."/>
            <person name="Angelini C."/>
            <person name="Antonin V."/>
            <person name="Barry K.W."/>
            <person name="Bougher N.L."/>
            <person name="Buchanan P."/>
            <person name="Buyck B."/>
            <person name="Bense V."/>
            <person name="Catcheside P."/>
            <person name="Chovatia M."/>
            <person name="Cooper J."/>
            <person name="Damon W."/>
            <person name="Desjardin D."/>
            <person name="Finy P."/>
            <person name="Geml J."/>
            <person name="Haridas S."/>
            <person name="Hughes K."/>
            <person name="Justo A."/>
            <person name="Karasinski D."/>
            <person name="Kautmanova I."/>
            <person name="Kiss B."/>
            <person name="Kocsube S."/>
            <person name="Kotiranta H."/>
            <person name="LaButti K.M."/>
            <person name="Lechner B.E."/>
            <person name="Liimatainen K."/>
            <person name="Lipzen A."/>
            <person name="Lukacs Z."/>
            <person name="Mihaltcheva S."/>
            <person name="Morgado L.N."/>
            <person name="Niskanen T."/>
            <person name="Noordeloos M.E."/>
            <person name="Ohm R.A."/>
            <person name="Ortiz-Santana B."/>
            <person name="Ovrebo C."/>
            <person name="Racz N."/>
            <person name="Riley R."/>
            <person name="Savchenko A."/>
            <person name="Shiryaev A."/>
            <person name="Soop K."/>
            <person name="Spirin V."/>
            <person name="Szebenyi C."/>
            <person name="Tomsovsky M."/>
            <person name="Tulloss R.E."/>
            <person name="Uehling J."/>
            <person name="Grigoriev I.V."/>
            <person name="Vagvolgyi C."/>
            <person name="Papp T."/>
            <person name="Martin F.M."/>
            <person name="Miettinen O."/>
            <person name="Hibbett D.S."/>
            <person name="Nagy L.G."/>
        </authorList>
    </citation>
    <scope>NUCLEOTIDE SEQUENCE [LARGE SCALE GENOMIC DNA]</scope>
    <source>
        <strain evidence="1 2">NL-1719</strain>
    </source>
</reference>
<accession>A0ACD3B7D6</accession>
<name>A0ACD3B7D6_9AGAR</name>